<accession>A0ABV0SGZ3</accession>
<evidence type="ECO:0000259" key="3">
    <source>
        <dbReference type="PROSITE" id="PS01180"/>
    </source>
</evidence>
<dbReference type="InterPro" id="IPR035914">
    <property type="entry name" value="Sperma_CUB_dom_sf"/>
</dbReference>
<dbReference type="Proteomes" id="UP001434883">
    <property type="component" value="Unassembled WGS sequence"/>
</dbReference>
<keyword evidence="5" id="KW-1185">Reference proteome</keyword>
<name>A0ABV0SGZ3_9TELE</name>
<dbReference type="CDD" id="cd00041">
    <property type="entry name" value="CUB"/>
    <property type="match status" value="1"/>
</dbReference>
<evidence type="ECO:0000313" key="4">
    <source>
        <dbReference type="EMBL" id="MEQ2219470.1"/>
    </source>
</evidence>
<evidence type="ECO:0000256" key="1">
    <source>
        <dbReference type="ARBA" id="ARBA00023157"/>
    </source>
</evidence>
<protein>
    <recommendedName>
        <fullName evidence="3">CUB domain-containing protein</fullName>
    </recommendedName>
</protein>
<comment type="caution">
    <text evidence="4">The sequence shown here is derived from an EMBL/GenBank/DDBJ whole genome shotgun (WGS) entry which is preliminary data.</text>
</comment>
<dbReference type="SUPFAM" id="SSF49854">
    <property type="entry name" value="Spermadhesin, CUB domain"/>
    <property type="match status" value="1"/>
</dbReference>
<dbReference type="PROSITE" id="PS01180">
    <property type="entry name" value="CUB"/>
    <property type="match status" value="1"/>
</dbReference>
<proteinExistence type="predicted"/>
<comment type="caution">
    <text evidence="2">Lacks conserved residue(s) required for the propagation of feature annotation.</text>
</comment>
<dbReference type="Gene3D" id="2.60.120.290">
    <property type="entry name" value="Spermadhesin, CUB domain"/>
    <property type="match status" value="1"/>
</dbReference>
<dbReference type="Pfam" id="PF00431">
    <property type="entry name" value="CUB"/>
    <property type="match status" value="1"/>
</dbReference>
<evidence type="ECO:0000256" key="2">
    <source>
        <dbReference type="PROSITE-ProRule" id="PRU00059"/>
    </source>
</evidence>
<gene>
    <name evidence="4" type="ORF">XENOCAPTIV_018386</name>
</gene>
<feature type="domain" description="CUB" evidence="3">
    <location>
        <begin position="1"/>
        <end position="64"/>
    </location>
</feature>
<dbReference type="PANTHER" id="PTHR24255">
    <property type="entry name" value="COMPLEMENT COMPONENT 1, S SUBCOMPONENT-RELATED"/>
    <property type="match status" value="1"/>
</dbReference>
<dbReference type="PANTHER" id="PTHR24255:SF28">
    <property type="entry name" value="ST14 TRANSMEMBRANE SERINE PROTEASE MATRIPTASE B"/>
    <property type="match status" value="1"/>
</dbReference>
<evidence type="ECO:0000313" key="5">
    <source>
        <dbReference type="Proteomes" id="UP001434883"/>
    </source>
</evidence>
<dbReference type="EMBL" id="JAHRIN010079483">
    <property type="protein sequence ID" value="MEQ2219470.1"/>
    <property type="molecule type" value="Genomic_DNA"/>
</dbReference>
<keyword evidence="1" id="KW-1015">Disulfide bond</keyword>
<dbReference type="InterPro" id="IPR000859">
    <property type="entry name" value="CUB_dom"/>
</dbReference>
<sequence>RIDSPGFPDTSYPPSMSQKWRLRADRGHRIRLDFHTLILEDDCQNDFIKIYDSLAPIEPRLLTE</sequence>
<feature type="non-terminal residue" evidence="4">
    <location>
        <position position="1"/>
    </location>
</feature>
<reference evidence="4 5" key="1">
    <citation type="submission" date="2021-06" db="EMBL/GenBank/DDBJ databases">
        <authorList>
            <person name="Palmer J.M."/>
        </authorList>
    </citation>
    <scope>NUCLEOTIDE SEQUENCE [LARGE SCALE GENOMIC DNA]</scope>
    <source>
        <strain evidence="4 5">XC_2019</strain>
        <tissue evidence="4">Muscle</tissue>
    </source>
</reference>
<organism evidence="4 5">
    <name type="scientific">Xenoophorus captivus</name>
    <dbReference type="NCBI Taxonomy" id="1517983"/>
    <lineage>
        <taxon>Eukaryota</taxon>
        <taxon>Metazoa</taxon>
        <taxon>Chordata</taxon>
        <taxon>Craniata</taxon>
        <taxon>Vertebrata</taxon>
        <taxon>Euteleostomi</taxon>
        <taxon>Actinopterygii</taxon>
        <taxon>Neopterygii</taxon>
        <taxon>Teleostei</taxon>
        <taxon>Neoteleostei</taxon>
        <taxon>Acanthomorphata</taxon>
        <taxon>Ovalentaria</taxon>
        <taxon>Atherinomorphae</taxon>
        <taxon>Cyprinodontiformes</taxon>
        <taxon>Goodeidae</taxon>
        <taxon>Xenoophorus</taxon>
    </lineage>
</organism>